<dbReference type="Gene3D" id="3.30.559.10">
    <property type="entry name" value="Chloramphenicol acetyltransferase-like domain"/>
    <property type="match status" value="1"/>
</dbReference>
<proteinExistence type="predicted"/>
<comment type="caution">
    <text evidence="2">The sequence shown here is derived from an EMBL/GenBank/DDBJ whole genome shotgun (WGS) entry which is preliminary data.</text>
</comment>
<evidence type="ECO:0000313" key="2">
    <source>
        <dbReference type="EMBL" id="KAJ8433091.1"/>
    </source>
</evidence>
<dbReference type="PANTHER" id="PTHR31896">
    <property type="entry name" value="FAMILY REGULATORY PROTEIN, PUTATIVE (AFU_ORTHOLOGUE AFUA_3G14730)-RELATED"/>
    <property type="match status" value="1"/>
</dbReference>
<keyword evidence="1" id="KW-0808">Transferase</keyword>
<name>A0A9Q1JXD4_9CARY</name>
<dbReference type="InterPro" id="IPR023213">
    <property type="entry name" value="CAT-like_dom_sf"/>
</dbReference>
<dbReference type="Pfam" id="PF02458">
    <property type="entry name" value="Transferase"/>
    <property type="match status" value="1"/>
</dbReference>
<dbReference type="PANTHER" id="PTHR31896:SF12">
    <property type="entry name" value="HXXXD-TYPE ACYL-TRANSFERASE FAMILY PROTEIN"/>
    <property type="match status" value="1"/>
</dbReference>
<protein>
    <submittedName>
        <fullName evidence="2">Uncharacterized protein</fullName>
    </submittedName>
</protein>
<reference evidence="2" key="1">
    <citation type="submission" date="2022-04" db="EMBL/GenBank/DDBJ databases">
        <title>Carnegiea gigantea Genome sequencing and assembly v2.</title>
        <authorList>
            <person name="Copetti D."/>
            <person name="Sanderson M.J."/>
            <person name="Burquez A."/>
            <person name="Wojciechowski M.F."/>
        </authorList>
    </citation>
    <scope>NUCLEOTIDE SEQUENCE</scope>
    <source>
        <strain evidence="2">SGP5-SGP5p</strain>
        <tissue evidence="2">Aerial part</tissue>
    </source>
</reference>
<dbReference type="AlphaFoldDB" id="A0A9Q1JXD4"/>
<organism evidence="2 3">
    <name type="scientific">Carnegiea gigantea</name>
    <dbReference type="NCBI Taxonomy" id="171969"/>
    <lineage>
        <taxon>Eukaryota</taxon>
        <taxon>Viridiplantae</taxon>
        <taxon>Streptophyta</taxon>
        <taxon>Embryophyta</taxon>
        <taxon>Tracheophyta</taxon>
        <taxon>Spermatophyta</taxon>
        <taxon>Magnoliopsida</taxon>
        <taxon>eudicotyledons</taxon>
        <taxon>Gunneridae</taxon>
        <taxon>Pentapetalae</taxon>
        <taxon>Caryophyllales</taxon>
        <taxon>Cactineae</taxon>
        <taxon>Cactaceae</taxon>
        <taxon>Cactoideae</taxon>
        <taxon>Echinocereeae</taxon>
        <taxon>Carnegiea</taxon>
    </lineage>
</organism>
<dbReference type="InterPro" id="IPR051283">
    <property type="entry name" value="Sec_Metabolite_Acyltrans"/>
</dbReference>
<evidence type="ECO:0000256" key="1">
    <source>
        <dbReference type="ARBA" id="ARBA00022679"/>
    </source>
</evidence>
<accession>A0A9Q1JXD4</accession>
<sequence>MNSLSDSRAAIVSVSDIKATTTVRELLEHSLGWVALVVHQSITDEVVQEALKQWLDSPIIYQLEMYSQVFSVLATNSPRFYVYENELGFGKPLAFRNGPACKFAGNVAACPGYQEEGSIDLEICLSPETMAALESDKEFMEAVSLPHIPGREVAYINRSLSKI</sequence>
<dbReference type="Proteomes" id="UP001153076">
    <property type="component" value="Unassembled WGS sequence"/>
</dbReference>
<evidence type="ECO:0000313" key="3">
    <source>
        <dbReference type="Proteomes" id="UP001153076"/>
    </source>
</evidence>
<dbReference type="EMBL" id="JAKOGI010000560">
    <property type="protein sequence ID" value="KAJ8433091.1"/>
    <property type="molecule type" value="Genomic_DNA"/>
</dbReference>
<gene>
    <name evidence="2" type="ORF">Cgig2_020587</name>
</gene>
<dbReference type="OrthoDB" id="1862401at2759"/>
<keyword evidence="3" id="KW-1185">Reference proteome</keyword>
<dbReference type="GO" id="GO:0016740">
    <property type="term" value="F:transferase activity"/>
    <property type="evidence" value="ECO:0007669"/>
    <property type="project" value="UniProtKB-KW"/>
</dbReference>